<dbReference type="InterPro" id="IPR050807">
    <property type="entry name" value="TransReg_Diox_bact_type"/>
</dbReference>
<feature type="domain" description="HTH cro/C1-type" evidence="2">
    <location>
        <begin position="27"/>
        <end position="81"/>
    </location>
</feature>
<accession>A0A853EUA9</accession>
<dbReference type="GO" id="GO:0003700">
    <property type="term" value="F:DNA-binding transcription factor activity"/>
    <property type="evidence" value="ECO:0007669"/>
    <property type="project" value="TreeGrafter"/>
</dbReference>
<dbReference type="PANTHER" id="PTHR46797:SF1">
    <property type="entry name" value="METHYLPHOSPHONATE SYNTHASE"/>
    <property type="match status" value="1"/>
</dbReference>
<dbReference type="GO" id="GO:0003677">
    <property type="term" value="F:DNA binding"/>
    <property type="evidence" value="ECO:0007669"/>
    <property type="project" value="UniProtKB-KW"/>
</dbReference>
<dbReference type="InterPro" id="IPR011051">
    <property type="entry name" value="RmlC_Cupin_sf"/>
</dbReference>
<comment type="caution">
    <text evidence="3">The sequence shown here is derived from an EMBL/GenBank/DDBJ whole genome shotgun (WGS) entry which is preliminary data.</text>
</comment>
<proteinExistence type="predicted"/>
<dbReference type="InterPro" id="IPR010982">
    <property type="entry name" value="Lambda_DNA-bd_dom_sf"/>
</dbReference>
<dbReference type="Gene3D" id="2.60.120.10">
    <property type="entry name" value="Jelly Rolls"/>
    <property type="match status" value="1"/>
</dbReference>
<dbReference type="GO" id="GO:0005829">
    <property type="term" value="C:cytosol"/>
    <property type="evidence" value="ECO:0007669"/>
    <property type="project" value="TreeGrafter"/>
</dbReference>
<evidence type="ECO:0000256" key="1">
    <source>
        <dbReference type="ARBA" id="ARBA00023125"/>
    </source>
</evidence>
<protein>
    <submittedName>
        <fullName evidence="3">Helix-turn-helix transcriptional regulator</fullName>
    </submittedName>
</protein>
<dbReference type="CDD" id="cd02209">
    <property type="entry name" value="cupin_XRE_C"/>
    <property type="match status" value="1"/>
</dbReference>
<dbReference type="Pfam" id="PF07883">
    <property type="entry name" value="Cupin_2"/>
    <property type="match status" value="1"/>
</dbReference>
<dbReference type="RefSeq" id="WP_056132320.1">
    <property type="nucleotide sequence ID" value="NZ_JACBYE010000024.1"/>
</dbReference>
<sequence>MTEVRETSVVTAASDEGDTVALLGATVKAARKQLDLSVQGLAQRAGVSLGLVSQLERGLGNPSLHSIQRLASALGVSVTRLLEPPAEELVVVRAGRPHVLPPAPGTPDDGQAVRELLSPRGETAIQLIRTTLPPAFTNVERPFRHLGTETVTVLSGRLHITHGDRQIDLEPGDTATYGCSTPHWWANGHDGETVVLGAVAPSER</sequence>
<dbReference type="SUPFAM" id="SSF47413">
    <property type="entry name" value="lambda repressor-like DNA-binding domains"/>
    <property type="match status" value="1"/>
</dbReference>
<organism evidence="3 4">
    <name type="scientific">Sanguibacter inulinus</name>
    <dbReference type="NCBI Taxonomy" id="60922"/>
    <lineage>
        <taxon>Bacteria</taxon>
        <taxon>Bacillati</taxon>
        <taxon>Actinomycetota</taxon>
        <taxon>Actinomycetes</taxon>
        <taxon>Micrococcales</taxon>
        <taxon>Sanguibacteraceae</taxon>
        <taxon>Sanguibacter</taxon>
    </lineage>
</organism>
<dbReference type="CDD" id="cd00093">
    <property type="entry name" value="HTH_XRE"/>
    <property type="match status" value="1"/>
</dbReference>
<keyword evidence="4" id="KW-1185">Reference proteome</keyword>
<dbReference type="Proteomes" id="UP000561011">
    <property type="component" value="Unassembled WGS sequence"/>
</dbReference>
<name>A0A853EUA9_9MICO</name>
<dbReference type="InterPro" id="IPR014710">
    <property type="entry name" value="RmlC-like_jellyroll"/>
</dbReference>
<dbReference type="InterPro" id="IPR013096">
    <property type="entry name" value="Cupin_2"/>
</dbReference>
<dbReference type="EMBL" id="JACBYE010000024">
    <property type="protein sequence ID" value="NYS94040.1"/>
    <property type="molecule type" value="Genomic_DNA"/>
</dbReference>
<dbReference type="Pfam" id="PF01381">
    <property type="entry name" value="HTH_3"/>
    <property type="match status" value="1"/>
</dbReference>
<dbReference type="SMART" id="SM00530">
    <property type="entry name" value="HTH_XRE"/>
    <property type="match status" value="1"/>
</dbReference>
<evidence type="ECO:0000313" key="4">
    <source>
        <dbReference type="Proteomes" id="UP000561011"/>
    </source>
</evidence>
<evidence type="ECO:0000259" key="2">
    <source>
        <dbReference type="PROSITE" id="PS50943"/>
    </source>
</evidence>
<dbReference type="PROSITE" id="PS50943">
    <property type="entry name" value="HTH_CROC1"/>
    <property type="match status" value="1"/>
</dbReference>
<dbReference type="Gene3D" id="1.10.260.40">
    <property type="entry name" value="lambda repressor-like DNA-binding domains"/>
    <property type="match status" value="1"/>
</dbReference>
<gene>
    <name evidence="3" type="ORF">HZZ10_10980</name>
</gene>
<reference evidence="3 4" key="1">
    <citation type="submission" date="2020-07" db="EMBL/GenBank/DDBJ databases">
        <title>MOT database genomes.</title>
        <authorList>
            <person name="Joseph S."/>
            <person name="Aduse-Opoku J."/>
            <person name="Hashim A."/>
            <person name="Wade W."/>
            <person name="Curtis M."/>
        </authorList>
    </citation>
    <scope>NUCLEOTIDE SEQUENCE [LARGE SCALE GENOMIC DNA]</scope>
    <source>
        <strain evidence="3 4">DSM 100099</strain>
    </source>
</reference>
<dbReference type="AlphaFoldDB" id="A0A853EUA9"/>
<dbReference type="SUPFAM" id="SSF51182">
    <property type="entry name" value="RmlC-like cupins"/>
    <property type="match status" value="1"/>
</dbReference>
<evidence type="ECO:0000313" key="3">
    <source>
        <dbReference type="EMBL" id="NYS94040.1"/>
    </source>
</evidence>
<dbReference type="PANTHER" id="PTHR46797">
    <property type="entry name" value="HTH-TYPE TRANSCRIPTIONAL REGULATOR"/>
    <property type="match status" value="1"/>
</dbReference>
<dbReference type="InterPro" id="IPR001387">
    <property type="entry name" value="Cro/C1-type_HTH"/>
</dbReference>
<keyword evidence="1" id="KW-0238">DNA-binding</keyword>